<sequence length="377" mass="40782">MREVPRTATYCSMFIAAGLISGVLGPSLIYLSNLVAASVTEISTLFVARSIGNMFGAVIAGRVYDKIKEAHHYLIAMLVIGCVCIALTPFSTSLLMLIMVFAVMGFAEVSINTGGNLMILWLHKDKAGSAVSLLHLCYSLGNMVAPLILILGGTLGHDYGPGYWIIALYTLFFPFLLWRQSSPKLESTHKQNGPQAFNKVFFLCFVLTIFLYVSLEITVAGWISTYAVLQGVDKTQAAILVTWFYVALSFGRFISVPALRWVSLVYSLFALLSLTIIGVLVLLFSSLSMVGVALILGLGCSAFFPILFSFANGVVPLTGKLTGYVFMGCGLGAMIIPAITGPLIDHFGASVYPIILLLMALLLMGSWVNLLRLSKVK</sequence>
<evidence type="ECO:0000259" key="5">
    <source>
        <dbReference type="PROSITE" id="PS50850"/>
    </source>
</evidence>
<dbReference type="EMBL" id="JAPUBN010000015">
    <property type="protein sequence ID" value="MCZ2721854.1"/>
    <property type="molecule type" value="Genomic_DNA"/>
</dbReference>
<evidence type="ECO:0000313" key="6">
    <source>
        <dbReference type="EMBL" id="MCZ2721854.1"/>
    </source>
</evidence>
<dbReference type="PANTHER" id="PTHR23121:SF9">
    <property type="entry name" value="SODIUM-DEPENDENT GLUCOSE TRANSPORTER 1"/>
    <property type="match status" value="1"/>
</dbReference>
<evidence type="ECO:0000313" key="7">
    <source>
        <dbReference type="Proteomes" id="UP001149719"/>
    </source>
</evidence>
<keyword evidence="3 4" id="KW-0472">Membrane</keyword>
<dbReference type="InterPro" id="IPR036259">
    <property type="entry name" value="MFS_trans_sf"/>
</dbReference>
<feature type="domain" description="Major facilitator superfamily (MFS) profile" evidence="5">
    <location>
        <begin position="1"/>
        <end position="377"/>
    </location>
</feature>
<evidence type="ECO:0000256" key="3">
    <source>
        <dbReference type="ARBA" id="ARBA00023136"/>
    </source>
</evidence>
<dbReference type="Gene3D" id="1.20.1250.20">
    <property type="entry name" value="MFS general substrate transporter like domains"/>
    <property type="match status" value="2"/>
</dbReference>
<proteinExistence type="predicted"/>
<protein>
    <submittedName>
        <fullName evidence="6">MFS transporter</fullName>
    </submittedName>
</protein>
<gene>
    <name evidence="6" type="ORF">O1D97_09385</name>
</gene>
<keyword evidence="1 4" id="KW-0812">Transmembrane</keyword>
<feature type="transmembrane region" description="Helical" evidence="4">
    <location>
        <begin position="133"/>
        <end position="155"/>
    </location>
</feature>
<feature type="transmembrane region" description="Helical" evidence="4">
    <location>
        <begin position="323"/>
        <end position="344"/>
    </location>
</feature>
<feature type="transmembrane region" description="Helical" evidence="4">
    <location>
        <begin position="73"/>
        <end position="90"/>
    </location>
</feature>
<name>A0ABT4JTZ3_9GAMM</name>
<feature type="transmembrane region" description="Helical" evidence="4">
    <location>
        <begin position="42"/>
        <end position="61"/>
    </location>
</feature>
<feature type="transmembrane region" description="Helical" evidence="4">
    <location>
        <begin position="200"/>
        <end position="223"/>
    </location>
</feature>
<dbReference type="PROSITE" id="PS50850">
    <property type="entry name" value="MFS"/>
    <property type="match status" value="1"/>
</dbReference>
<reference evidence="6" key="1">
    <citation type="submission" date="2022-12" db="EMBL/GenBank/DDBJ databases">
        <title>Marinomonas 15G1-11 sp. nov, isolated from marine algae.</title>
        <authorList>
            <person name="Butt M."/>
            <person name="Choi D.G."/>
            <person name="Kim J.M."/>
            <person name="Lee J.K."/>
            <person name="Baek J.H."/>
            <person name="Jeon C.O."/>
        </authorList>
    </citation>
    <scope>NUCLEOTIDE SEQUENCE</scope>
    <source>
        <strain evidence="6">15G1-11</strain>
    </source>
</reference>
<keyword evidence="7" id="KW-1185">Reference proteome</keyword>
<feature type="transmembrane region" description="Helical" evidence="4">
    <location>
        <begin position="7"/>
        <end position="30"/>
    </location>
</feature>
<evidence type="ECO:0000256" key="1">
    <source>
        <dbReference type="ARBA" id="ARBA00022692"/>
    </source>
</evidence>
<feature type="transmembrane region" description="Helical" evidence="4">
    <location>
        <begin position="96"/>
        <end position="121"/>
    </location>
</feature>
<feature type="transmembrane region" description="Helical" evidence="4">
    <location>
        <begin position="261"/>
        <end position="284"/>
    </location>
</feature>
<dbReference type="PANTHER" id="PTHR23121">
    <property type="entry name" value="SODIUM-DEPENDENT GLUCOSE TRANSPORTER 1"/>
    <property type="match status" value="1"/>
</dbReference>
<keyword evidence="2 4" id="KW-1133">Transmembrane helix</keyword>
<evidence type="ECO:0000256" key="2">
    <source>
        <dbReference type="ARBA" id="ARBA00022989"/>
    </source>
</evidence>
<dbReference type="Pfam" id="PF07690">
    <property type="entry name" value="MFS_1"/>
    <property type="match status" value="1"/>
</dbReference>
<dbReference type="InterPro" id="IPR011701">
    <property type="entry name" value="MFS"/>
</dbReference>
<evidence type="ECO:0000256" key="4">
    <source>
        <dbReference type="SAM" id="Phobius"/>
    </source>
</evidence>
<organism evidence="6 7">
    <name type="scientific">Marinomonas phaeophyticola</name>
    <dbReference type="NCBI Taxonomy" id="3004091"/>
    <lineage>
        <taxon>Bacteria</taxon>
        <taxon>Pseudomonadati</taxon>
        <taxon>Pseudomonadota</taxon>
        <taxon>Gammaproteobacteria</taxon>
        <taxon>Oceanospirillales</taxon>
        <taxon>Oceanospirillaceae</taxon>
        <taxon>Marinomonas</taxon>
    </lineage>
</organism>
<comment type="caution">
    <text evidence="6">The sequence shown here is derived from an EMBL/GenBank/DDBJ whole genome shotgun (WGS) entry which is preliminary data.</text>
</comment>
<accession>A0ABT4JTZ3</accession>
<dbReference type="SUPFAM" id="SSF103473">
    <property type="entry name" value="MFS general substrate transporter"/>
    <property type="match status" value="1"/>
</dbReference>
<feature type="transmembrane region" description="Helical" evidence="4">
    <location>
        <begin position="350"/>
        <end position="371"/>
    </location>
</feature>
<feature type="transmembrane region" description="Helical" evidence="4">
    <location>
        <begin position="290"/>
        <end position="311"/>
    </location>
</feature>
<feature type="transmembrane region" description="Helical" evidence="4">
    <location>
        <begin position="235"/>
        <end position="254"/>
    </location>
</feature>
<dbReference type="InterPro" id="IPR020846">
    <property type="entry name" value="MFS_dom"/>
</dbReference>
<dbReference type="Proteomes" id="UP001149719">
    <property type="component" value="Unassembled WGS sequence"/>
</dbReference>
<feature type="transmembrane region" description="Helical" evidence="4">
    <location>
        <begin position="161"/>
        <end position="179"/>
    </location>
</feature>
<dbReference type="RefSeq" id="WP_269124993.1">
    <property type="nucleotide sequence ID" value="NZ_JAPUBN010000015.1"/>
</dbReference>